<proteinExistence type="predicted"/>
<comment type="caution">
    <text evidence="1">The sequence shown here is derived from an EMBL/GenBank/DDBJ whole genome shotgun (WGS) entry which is preliminary data.</text>
</comment>
<gene>
    <name evidence="1" type="ORF">NX801_15480</name>
</gene>
<dbReference type="RefSeq" id="WP_258788302.1">
    <property type="nucleotide sequence ID" value="NZ_JANUGQ010000012.1"/>
</dbReference>
<sequence>MLAANVAAYCRSNGIDLLELIFADAEPGPPPGRWERVRLWARDTRDTVRFRWATVRVGVRWWCTPPRKRREAERVAEAVMARLSAAARGGRADAE</sequence>
<evidence type="ECO:0000313" key="1">
    <source>
        <dbReference type="EMBL" id="MCS0637039.1"/>
    </source>
</evidence>
<keyword evidence="2" id="KW-1185">Reference proteome</keyword>
<evidence type="ECO:0000313" key="2">
    <source>
        <dbReference type="Proteomes" id="UP001431313"/>
    </source>
</evidence>
<protein>
    <submittedName>
        <fullName evidence="1">Uncharacterized protein</fullName>
    </submittedName>
</protein>
<name>A0ABT2CKD2_9ACTN</name>
<dbReference type="EMBL" id="JANUGQ010000012">
    <property type="protein sequence ID" value="MCS0637039.1"/>
    <property type="molecule type" value="Genomic_DNA"/>
</dbReference>
<organism evidence="1 2">
    <name type="scientific">Streptomyces pyxinae</name>
    <dbReference type="NCBI Taxonomy" id="2970734"/>
    <lineage>
        <taxon>Bacteria</taxon>
        <taxon>Bacillati</taxon>
        <taxon>Actinomycetota</taxon>
        <taxon>Actinomycetes</taxon>
        <taxon>Kitasatosporales</taxon>
        <taxon>Streptomycetaceae</taxon>
        <taxon>Streptomyces</taxon>
    </lineage>
</organism>
<accession>A0ABT2CKD2</accession>
<dbReference type="Proteomes" id="UP001431313">
    <property type="component" value="Unassembled WGS sequence"/>
</dbReference>
<reference evidence="1" key="1">
    <citation type="submission" date="2022-08" db="EMBL/GenBank/DDBJ databases">
        <authorList>
            <person name="Somphong A."/>
            <person name="Phongsopitanun W."/>
        </authorList>
    </citation>
    <scope>NUCLEOTIDE SEQUENCE</scope>
    <source>
        <strain evidence="1">LP05-1</strain>
    </source>
</reference>